<name>A0A9X3N269_9ACTN</name>
<dbReference type="CDD" id="cd07729">
    <property type="entry name" value="AHL_lactonase_MBL-fold"/>
    <property type="match status" value="1"/>
</dbReference>
<evidence type="ECO:0000256" key="4">
    <source>
        <dbReference type="ARBA" id="ARBA00022801"/>
    </source>
</evidence>
<keyword evidence="5" id="KW-0862">Zinc</keyword>
<sequence>MTEIRLYMFDGGITHLPLRNFTFGKGGGGEMITTPTPYFVITHPRGNAIIDGGNPPEVAVDAAKHWGPITEMSTPVMRPEQALLPSLERVGIDPASIRWVVQTHLHLDHTGAVAVIDRLPNAEVLVTRTEHEFAHAPDPLARISYVLADYAKPGVPWALLEDAEDGYDVYGDGTLIGWRSPGHSPGHMSFEVNLPSGETYLLCGDAANARDHWDNGALPGFMVSASDTARSLSRLKRLAWRRDAIVVTGHDPGLWDEFKRAPEFYS</sequence>
<proteinExistence type="inferred from homology"/>
<accession>A0A9X3N269</accession>
<dbReference type="EMBL" id="JAPDOD010000045">
    <property type="protein sequence ID" value="MDA0165307.1"/>
    <property type="molecule type" value="Genomic_DNA"/>
</dbReference>
<dbReference type="GO" id="GO:0016787">
    <property type="term" value="F:hydrolase activity"/>
    <property type="evidence" value="ECO:0007669"/>
    <property type="project" value="UniProtKB-KW"/>
</dbReference>
<dbReference type="GO" id="GO:0046872">
    <property type="term" value="F:metal ion binding"/>
    <property type="evidence" value="ECO:0007669"/>
    <property type="project" value="UniProtKB-KW"/>
</dbReference>
<evidence type="ECO:0000256" key="2">
    <source>
        <dbReference type="ARBA" id="ARBA00007749"/>
    </source>
</evidence>
<keyword evidence="3" id="KW-0479">Metal-binding</keyword>
<evidence type="ECO:0000313" key="8">
    <source>
        <dbReference type="Proteomes" id="UP001149140"/>
    </source>
</evidence>
<dbReference type="PANTHER" id="PTHR42978:SF2">
    <property type="entry name" value="102 KBASES UNSTABLE REGION: FROM 1 TO 119443"/>
    <property type="match status" value="1"/>
</dbReference>
<dbReference type="Gene3D" id="3.60.15.10">
    <property type="entry name" value="Ribonuclease Z/Hydroxyacylglutathione hydrolase-like"/>
    <property type="match status" value="1"/>
</dbReference>
<dbReference type="InterPro" id="IPR001279">
    <property type="entry name" value="Metallo-B-lactamas"/>
</dbReference>
<evidence type="ECO:0000259" key="6">
    <source>
        <dbReference type="SMART" id="SM00849"/>
    </source>
</evidence>
<dbReference type="Proteomes" id="UP001149140">
    <property type="component" value="Unassembled WGS sequence"/>
</dbReference>
<dbReference type="InterPro" id="IPR051013">
    <property type="entry name" value="MBL_superfamily_lactonases"/>
</dbReference>
<evidence type="ECO:0000256" key="3">
    <source>
        <dbReference type="ARBA" id="ARBA00022723"/>
    </source>
</evidence>
<reference evidence="7" key="1">
    <citation type="submission" date="2022-10" db="EMBL/GenBank/DDBJ databases">
        <title>The WGS of Solirubrobacter ginsenosidimutans DSM 21036.</title>
        <authorList>
            <person name="Jiang Z."/>
        </authorList>
    </citation>
    <scope>NUCLEOTIDE SEQUENCE</scope>
    <source>
        <strain evidence="7">DSM 21036</strain>
    </source>
</reference>
<comment type="similarity">
    <text evidence="2">Belongs to the metallo-beta-lactamase superfamily.</text>
</comment>
<dbReference type="InterPro" id="IPR036866">
    <property type="entry name" value="RibonucZ/Hydroxyglut_hydro"/>
</dbReference>
<dbReference type="Pfam" id="PF00753">
    <property type="entry name" value="Lactamase_B"/>
    <property type="match status" value="1"/>
</dbReference>
<dbReference type="SMART" id="SM00849">
    <property type="entry name" value="Lactamase_B"/>
    <property type="match status" value="1"/>
</dbReference>
<evidence type="ECO:0000256" key="5">
    <source>
        <dbReference type="ARBA" id="ARBA00022833"/>
    </source>
</evidence>
<dbReference type="PANTHER" id="PTHR42978">
    <property type="entry name" value="QUORUM-QUENCHING LACTONASE YTNP-RELATED-RELATED"/>
    <property type="match status" value="1"/>
</dbReference>
<organism evidence="7 8">
    <name type="scientific">Solirubrobacter ginsenosidimutans</name>
    <dbReference type="NCBI Taxonomy" id="490573"/>
    <lineage>
        <taxon>Bacteria</taxon>
        <taxon>Bacillati</taxon>
        <taxon>Actinomycetota</taxon>
        <taxon>Thermoleophilia</taxon>
        <taxon>Solirubrobacterales</taxon>
        <taxon>Solirubrobacteraceae</taxon>
        <taxon>Solirubrobacter</taxon>
    </lineage>
</organism>
<comment type="caution">
    <text evidence="7">The sequence shown here is derived from an EMBL/GenBank/DDBJ whole genome shotgun (WGS) entry which is preliminary data.</text>
</comment>
<keyword evidence="8" id="KW-1185">Reference proteome</keyword>
<dbReference type="SUPFAM" id="SSF56281">
    <property type="entry name" value="Metallo-hydrolase/oxidoreductase"/>
    <property type="match status" value="1"/>
</dbReference>
<gene>
    <name evidence="7" type="ORF">OM076_33875</name>
</gene>
<keyword evidence="4" id="KW-0378">Hydrolase</keyword>
<evidence type="ECO:0000313" key="7">
    <source>
        <dbReference type="EMBL" id="MDA0165307.1"/>
    </source>
</evidence>
<evidence type="ECO:0000256" key="1">
    <source>
        <dbReference type="ARBA" id="ARBA00001947"/>
    </source>
</evidence>
<protein>
    <submittedName>
        <fullName evidence="7">N-acyl homoserine lactonase family protein</fullName>
    </submittedName>
</protein>
<feature type="domain" description="Metallo-beta-lactamase" evidence="6">
    <location>
        <begin position="35"/>
        <end position="250"/>
    </location>
</feature>
<dbReference type="AlphaFoldDB" id="A0A9X3N269"/>
<dbReference type="RefSeq" id="WP_270044563.1">
    <property type="nucleotide sequence ID" value="NZ_JAPDOD010000045.1"/>
</dbReference>
<comment type="cofactor">
    <cofactor evidence="1">
        <name>Zn(2+)</name>
        <dbReference type="ChEBI" id="CHEBI:29105"/>
    </cofactor>
</comment>